<keyword evidence="3" id="KW-0238">DNA-binding</keyword>
<dbReference type="InterPro" id="IPR000847">
    <property type="entry name" value="LysR_HTH_N"/>
</dbReference>
<dbReference type="EMBL" id="CTEN01000001">
    <property type="protein sequence ID" value="CQR24062.1"/>
    <property type="molecule type" value="Genomic_DNA"/>
</dbReference>
<proteinExistence type="inferred from homology"/>
<dbReference type="FunFam" id="1.10.10.10:FF:000001">
    <property type="entry name" value="LysR family transcriptional regulator"/>
    <property type="match status" value="1"/>
</dbReference>
<dbReference type="InterPro" id="IPR036388">
    <property type="entry name" value="WH-like_DNA-bd_sf"/>
</dbReference>
<dbReference type="RefSeq" id="WP_093649773.1">
    <property type="nucleotide sequence ID" value="NZ_CTEN01000001.1"/>
</dbReference>
<accession>A0A0E4CS28</accession>
<protein>
    <submittedName>
        <fullName evidence="6">LysR family transcriptional regulator</fullName>
    </submittedName>
</protein>
<comment type="similarity">
    <text evidence="1">Belongs to the LysR transcriptional regulatory family.</text>
</comment>
<dbReference type="PANTHER" id="PTHR30419:SF8">
    <property type="entry name" value="NITROGEN ASSIMILATION TRANSCRIPTIONAL ACTIVATOR-RELATED"/>
    <property type="match status" value="1"/>
</dbReference>
<name>A0A0E4CS28_9STRE</name>
<dbReference type="GO" id="GO:0003700">
    <property type="term" value="F:DNA-binding transcription factor activity"/>
    <property type="evidence" value="ECO:0007669"/>
    <property type="project" value="InterPro"/>
</dbReference>
<dbReference type="OrthoDB" id="9803735at2"/>
<sequence length="293" mass="33165">MDIRVLQYFVTIVQTKSISNAAQALHVTQPTLSRQIKDLEEELETILFYRGSREIQLTEDGRYLYNRAIEILALVNKTENNIKRTDSISGEIYIGVAESQSLDIIAKAVKELTENYPETKVHLRSGNADFVQEYLDQGLFDIGVTFGPFDERKYSQIALQNRDAWGVLVPKNHPLTKIDKPKLHDIIHYPLIVSSQSNNDSKDLAGLGDYRIVATYNLLYNASLLVKAGVGIALCLDGIVPTDYDHSQLAFVRLQEDIQDPFQVIWKKQSNQSPVAKEFLKILENLLLSGKKK</sequence>
<dbReference type="GO" id="GO:0003677">
    <property type="term" value="F:DNA binding"/>
    <property type="evidence" value="ECO:0007669"/>
    <property type="project" value="UniProtKB-KW"/>
</dbReference>
<dbReference type="Pfam" id="PF03466">
    <property type="entry name" value="LysR_substrate"/>
    <property type="match status" value="1"/>
</dbReference>
<dbReference type="Proteomes" id="UP000198604">
    <property type="component" value="Unassembled WGS sequence"/>
</dbReference>
<dbReference type="Gene3D" id="1.10.10.10">
    <property type="entry name" value="Winged helix-like DNA-binding domain superfamily/Winged helix DNA-binding domain"/>
    <property type="match status" value="1"/>
</dbReference>
<dbReference type="SUPFAM" id="SSF53850">
    <property type="entry name" value="Periplasmic binding protein-like II"/>
    <property type="match status" value="1"/>
</dbReference>
<dbReference type="InterPro" id="IPR005119">
    <property type="entry name" value="LysR_subst-bd"/>
</dbReference>
<dbReference type="SUPFAM" id="SSF46785">
    <property type="entry name" value="Winged helix' DNA-binding domain"/>
    <property type="match status" value="1"/>
</dbReference>
<evidence type="ECO:0000256" key="3">
    <source>
        <dbReference type="ARBA" id="ARBA00023125"/>
    </source>
</evidence>
<dbReference type="Gene3D" id="3.40.190.290">
    <property type="match status" value="1"/>
</dbReference>
<evidence type="ECO:0000313" key="7">
    <source>
        <dbReference type="Proteomes" id="UP000198604"/>
    </source>
</evidence>
<organism evidence="6 7">
    <name type="scientific">Streptococcus varani</name>
    <dbReference type="NCBI Taxonomy" id="1608583"/>
    <lineage>
        <taxon>Bacteria</taxon>
        <taxon>Bacillati</taxon>
        <taxon>Bacillota</taxon>
        <taxon>Bacilli</taxon>
        <taxon>Lactobacillales</taxon>
        <taxon>Streptococcaceae</taxon>
        <taxon>Streptococcus</taxon>
    </lineage>
</organism>
<dbReference type="PROSITE" id="PS50931">
    <property type="entry name" value="HTH_LYSR"/>
    <property type="match status" value="1"/>
</dbReference>
<dbReference type="PRINTS" id="PR00039">
    <property type="entry name" value="HTHLYSR"/>
</dbReference>
<dbReference type="InterPro" id="IPR050950">
    <property type="entry name" value="HTH-type_LysR_regulators"/>
</dbReference>
<keyword evidence="2" id="KW-0805">Transcription regulation</keyword>
<reference evidence="7" key="1">
    <citation type="submission" date="2015-03" db="EMBL/GenBank/DDBJ databases">
        <authorList>
            <person name="Urmite Genomes"/>
        </authorList>
    </citation>
    <scope>NUCLEOTIDE SEQUENCE [LARGE SCALE GENOMIC DNA]</scope>
    <source>
        <strain evidence="7">FF10</strain>
    </source>
</reference>
<dbReference type="STRING" id="1608583.BN1356_00429"/>
<dbReference type="InterPro" id="IPR036390">
    <property type="entry name" value="WH_DNA-bd_sf"/>
</dbReference>
<evidence type="ECO:0000256" key="2">
    <source>
        <dbReference type="ARBA" id="ARBA00023015"/>
    </source>
</evidence>
<evidence type="ECO:0000256" key="4">
    <source>
        <dbReference type="ARBA" id="ARBA00023163"/>
    </source>
</evidence>
<dbReference type="GO" id="GO:0005829">
    <property type="term" value="C:cytosol"/>
    <property type="evidence" value="ECO:0007669"/>
    <property type="project" value="TreeGrafter"/>
</dbReference>
<dbReference type="Pfam" id="PF00126">
    <property type="entry name" value="HTH_1"/>
    <property type="match status" value="1"/>
</dbReference>
<gene>
    <name evidence="6" type="ORF">BN1356_00429</name>
</gene>
<dbReference type="AlphaFoldDB" id="A0A0E4CS28"/>
<feature type="domain" description="HTH lysR-type" evidence="5">
    <location>
        <begin position="1"/>
        <end position="58"/>
    </location>
</feature>
<evidence type="ECO:0000259" key="5">
    <source>
        <dbReference type="PROSITE" id="PS50931"/>
    </source>
</evidence>
<dbReference type="PANTHER" id="PTHR30419">
    <property type="entry name" value="HTH-TYPE TRANSCRIPTIONAL REGULATOR YBHD"/>
    <property type="match status" value="1"/>
</dbReference>
<keyword evidence="4" id="KW-0804">Transcription</keyword>
<evidence type="ECO:0000256" key="1">
    <source>
        <dbReference type="ARBA" id="ARBA00009437"/>
    </source>
</evidence>
<evidence type="ECO:0000313" key="6">
    <source>
        <dbReference type="EMBL" id="CQR24062.1"/>
    </source>
</evidence>
<keyword evidence="7" id="KW-1185">Reference proteome</keyword>
<dbReference type="CDD" id="cd05466">
    <property type="entry name" value="PBP2_LTTR_substrate"/>
    <property type="match status" value="1"/>
</dbReference>